<evidence type="ECO:0008006" key="3">
    <source>
        <dbReference type="Google" id="ProtNLM"/>
    </source>
</evidence>
<dbReference type="RefSeq" id="WP_073078931.1">
    <property type="nucleotide sequence ID" value="NZ_FRBL01000002.1"/>
</dbReference>
<accession>A0A1M6YCE8</accession>
<dbReference type="AlphaFoldDB" id="A0A1M6YCE8"/>
<reference evidence="1 2" key="1">
    <citation type="submission" date="2016-11" db="EMBL/GenBank/DDBJ databases">
        <authorList>
            <person name="Jaros S."/>
            <person name="Januszkiewicz K."/>
            <person name="Wedrychowicz H."/>
        </authorList>
    </citation>
    <scope>NUCLEOTIDE SEQUENCE [LARGE SCALE GENOMIC DNA]</scope>
    <source>
        <strain evidence="1 2">DSM 27406</strain>
    </source>
</reference>
<proteinExistence type="predicted"/>
<sequence>MQEYSLSLISLLKGLVFNHQQEVWGNMITYESDVRKYFTHLGLEVYIDKSEGFAFLRQIAFEEDVMTLPKLIEKRQLNFFTTLICIVLRKYLLEHDAQGGSVRSIISEAEIVNRTKVFLPVVNDEAKQQEKIVTTINKIVDIGFLRKLDDQENNYEVHRIIKGFINADVIDATLKSLQEYIQNKSSKE</sequence>
<gene>
    <name evidence="1" type="ORF">SAMN05444266_102247</name>
</gene>
<dbReference type="Pfam" id="PF13835">
    <property type="entry name" value="DUF4194"/>
    <property type="match status" value="1"/>
</dbReference>
<protein>
    <recommendedName>
        <fullName evidence="3">DUF4194 domain-containing protein</fullName>
    </recommendedName>
</protein>
<dbReference type="STRING" id="1419482.SAMN05444266_102247"/>
<name>A0A1M6YCE8_9BACT</name>
<dbReference type="InterPro" id="IPR025449">
    <property type="entry name" value="JetB"/>
</dbReference>
<evidence type="ECO:0000313" key="2">
    <source>
        <dbReference type="Proteomes" id="UP000184420"/>
    </source>
</evidence>
<keyword evidence="2" id="KW-1185">Reference proteome</keyword>
<organism evidence="1 2">
    <name type="scientific">Chitinophaga jiangningensis</name>
    <dbReference type="NCBI Taxonomy" id="1419482"/>
    <lineage>
        <taxon>Bacteria</taxon>
        <taxon>Pseudomonadati</taxon>
        <taxon>Bacteroidota</taxon>
        <taxon>Chitinophagia</taxon>
        <taxon>Chitinophagales</taxon>
        <taxon>Chitinophagaceae</taxon>
        <taxon>Chitinophaga</taxon>
    </lineage>
</organism>
<dbReference type="OrthoDB" id="369102at2"/>
<dbReference type="EMBL" id="FRBL01000002">
    <property type="protein sequence ID" value="SHL15783.1"/>
    <property type="molecule type" value="Genomic_DNA"/>
</dbReference>
<evidence type="ECO:0000313" key="1">
    <source>
        <dbReference type="EMBL" id="SHL15783.1"/>
    </source>
</evidence>
<dbReference type="Proteomes" id="UP000184420">
    <property type="component" value="Unassembled WGS sequence"/>
</dbReference>